<gene>
    <name evidence="2" type="ORF">J4Q44_G00278720</name>
</gene>
<name>A0AAN8QE22_9TELE</name>
<evidence type="ECO:0008006" key="4">
    <source>
        <dbReference type="Google" id="ProtNLM"/>
    </source>
</evidence>
<evidence type="ECO:0000313" key="3">
    <source>
        <dbReference type="Proteomes" id="UP001356427"/>
    </source>
</evidence>
<accession>A0AAN8QE22</accession>
<feature type="chain" id="PRO_5042861194" description="Secreted protein" evidence="1">
    <location>
        <begin position="22"/>
        <end position="101"/>
    </location>
</feature>
<keyword evidence="3" id="KW-1185">Reference proteome</keyword>
<dbReference type="EMBL" id="JAGTTL010000026">
    <property type="protein sequence ID" value="KAK6301819.1"/>
    <property type="molecule type" value="Genomic_DNA"/>
</dbReference>
<protein>
    <recommendedName>
        <fullName evidence="4">Secreted protein</fullName>
    </recommendedName>
</protein>
<organism evidence="2 3">
    <name type="scientific">Coregonus suidteri</name>
    <dbReference type="NCBI Taxonomy" id="861788"/>
    <lineage>
        <taxon>Eukaryota</taxon>
        <taxon>Metazoa</taxon>
        <taxon>Chordata</taxon>
        <taxon>Craniata</taxon>
        <taxon>Vertebrata</taxon>
        <taxon>Euteleostomi</taxon>
        <taxon>Actinopterygii</taxon>
        <taxon>Neopterygii</taxon>
        <taxon>Teleostei</taxon>
        <taxon>Protacanthopterygii</taxon>
        <taxon>Salmoniformes</taxon>
        <taxon>Salmonidae</taxon>
        <taxon>Coregoninae</taxon>
        <taxon>Coregonus</taxon>
    </lineage>
</organism>
<evidence type="ECO:0000313" key="2">
    <source>
        <dbReference type="EMBL" id="KAK6301819.1"/>
    </source>
</evidence>
<feature type="signal peptide" evidence="1">
    <location>
        <begin position="1"/>
        <end position="21"/>
    </location>
</feature>
<sequence>MGALRGLLLFVLTVGVFNVCCSPVGKSKKQDRVSLEEIWRASCLTLNKPEKSIWRPMTTLLVPLPARLTTTLLVPLPARLTTTLLSKSKQVGSYFDMRSVT</sequence>
<keyword evidence="1" id="KW-0732">Signal</keyword>
<dbReference type="AlphaFoldDB" id="A0AAN8QE22"/>
<evidence type="ECO:0000256" key="1">
    <source>
        <dbReference type="SAM" id="SignalP"/>
    </source>
</evidence>
<comment type="caution">
    <text evidence="2">The sequence shown here is derived from an EMBL/GenBank/DDBJ whole genome shotgun (WGS) entry which is preliminary data.</text>
</comment>
<proteinExistence type="predicted"/>
<dbReference type="Proteomes" id="UP001356427">
    <property type="component" value="Unassembled WGS sequence"/>
</dbReference>
<reference evidence="2 3" key="1">
    <citation type="submission" date="2021-04" db="EMBL/GenBank/DDBJ databases">
        <authorList>
            <person name="De Guttry C."/>
            <person name="Zahm M."/>
            <person name="Klopp C."/>
            <person name="Cabau C."/>
            <person name="Louis A."/>
            <person name="Berthelot C."/>
            <person name="Parey E."/>
            <person name="Roest Crollius H."/>
            <person name="Montfort J."/>
            <person name="Robinson-Rechavi M."/>
            <person name="Bucao C."/>
            <person name="Bouchez O."/>
            <person name="Gislard M."/>
            <person name="Lluch J."/>
            <person name="Milhes M."/>
            <person name="Lampietro C."/>
            <person name="Lopez Roques C."/>
            <person name="Donnadieu C."/>
            <person name="Braasch I."/>
            <person name="Desvignes T."/>
            <person name="Postlethwait J."/>
            <person name="Bobe J."/>
            <person name="Wedekind C."/>
            <person name="Guiguen Y."/>
        </authorList>
    </citation>
    <scope>NUCLEOTIDE SEQUENCE [LARGE SCALE GENOMIC DNA]</scope>
    <source>
        <strain evidence="2">Cs_M1</strain>
        <tissue evidence="2">Blood</tissue>
    </source>
</reference>